<gene>
    <name evidence="1" type="ordered locus">Psed_5790</name>
</gene>
<evidence type="ECO:0000313" key="2">
    <source>
        <dbReference type="Proteomes" id="UP000007809"/>
    </source>
</evidence>
<dbReference type="RefSeq" id="WP_013677816.1">
    <property type="nucleotide sequence ID" value="NC_015312.1"/>
</dbReference>
<dbReference type="Pfam" id="PF25209">
    <property type="entry name" value="Phage_capsid_4"/>
    <property type="match status" value="1"/>
</dbReference>
<evidence type="ECO:0008006" key="3">
    <source>
        <dbReference type="Google" id="ProtNLM"/>
    </source>
</evidence>
<dbReference type="InterPro" id="IPR053738">
    <property type="entry name" value="Lambda_capsid_assembly"/>
</dbReference>
<dbReference type="EMBL" id="CP002593">
    <property type="protein sequence ID" value="AEA27917.1"/>
    <property type="molecule type" value="Genomic_DNA"/>
</dbReference>
<protein>
    <recommendedName>
        <fullName evidence="3">Major capsid protein</fullName>
    </recommendedName>
</protein>
<dbReference type="KEGG" id="pdx:Psed_5790"/>
<dbReference type="HOGENOM" id="CLU_905767_0_0_11"/>
<reference evidence="1 2" key="1">
    <citation type="journal article" date="2011" name="J. Bacteriol.">
        <title>Genome sequence of the 1,4-dioxane-degrading Pseudonocardia dioxanivorans strain CB1190.</title>
        <authorList>
            <person name="Sales C.M."/>
            <person name="Mahendra S."/>
            <person name="Grostern A."/>
            <person name="Parales R.E."/>
            <person name="Goodwin L.A."/>
            <person name="Woyke T."/>
            <person name="Nolan M."/>
            <person name="Lapidus A."/>
            <person name="Chertkov O."/>
            <person name="Ovchinnikova G."/>
            <person name="Sczyrba A."/>
            <person name="Alvarez-Cohen L."/>
        </authorList>
    </citation>
    <scope>NUCLEOTIDE SEQUENCE [LARGE SCALE GENOMIC DNA]</scope>
    <source>
        <strain evidence="2">ATCC 55486 / DSM 44775 / JCM 13855 / CB1190</strain>
    </source>
</reference>
<dbReference type="Proteomes" id="UP000007809">
    <property type="component" value="Chromosome"/>
</dbReference>
<keyword evidence="2" id="KW-1185">Reference proteome</keyword>
<proteinExistence type="predicted"/>
<dbReference type="eggNOG" id="ENOG502ZA8G">
    <property type="taxonomic scope" value="Bacteria"/>
</dbReference>
<dbReference type="OrthoDB" id="4530824at2"/>
<organism evidence="1 2">
    <name type="scientific">Pseudonocardia dioxanivorans (strain ATCC 55486 / DSM 44775 / JCM 13855 / CB1190)</name>
    <dbReference type="NCBI Taxonomy" id="675635"/>
    <lineage>
        <taxon>Bacteria</taxon>
        <taxon>Bacillati</taxon>
        <taxon>Actinomycetota</taxon>
        <taxon>Actinomycetes</taxon>
        <taxon>Pseudonocardiales</taxon>
        <taxon>Pseudonocardiaceae</taxon>
        <taxon>Pseudonocardia</taxon>
    </lineage>
</organism>
<accession>F4D1C9</accession>
<sequence>MPYTYPPAAPTVSGDVTSIHRLLKEPTLIERRLRTIAEQRFIADALLTGRFTAEGGAIQYEQGESLYTDRTPEAIRPGMNYPMAGLGIGPTQIAEVQKWGQDVPVTDESIKRLKRNPVDRAFLKLVNQMVKQVDGISIAAIVSAVTQTAAAAAVWSSATAKQIFLDVAKAKAAVIDLNEGFEPDTVVVSTTAWTYAMATFADAGYLPREDRSAPVFTGQFPVIEGMRWLATPSTPVANAALLVDSTQLGGMADEQLGGPGYAGSVAGIETKSIRDEDNDGYKLRARRVTVPVVLEPNAGYVITGVTS</sequence>
<name>F4D1C9_PSEUX</name>
<evidence type="ECO:0000313" key="1">
    <source>
        <dbReference type="EMBL" id="AEA27917.1"/>
    </source>
</evidence>
<dbReference type="Gene3D" id="3.90.1690.10">
    <property type="entry name" value="phage-related protein like domain"/>
    <property type="match status" value="1"/>
</dbReference>
<dbReference type="STRING" id="675635.Psed_5790"/>
<dbReference type="AlphaFoldDB" id="F4D1C9"/>